<dbReference type="GO" id="GO:0140662">
    <property type="term" value="F:ATP-dependent protein folding chaperone"/>
    <property type="evidence" value="ECO:0007669"/>
    <property type="project" value="InterPro"/>
</dbReference>
<dbReference type="GO" id="GO:0016887">
    <property type="term" value="F:ATP hydrolysis activity"/>
    <property type="evidence" value="ECO:0007669"/>
    <property type="project" value="InterPro"/>
</dbReference>
<gene>
    <name evidence="3" type="ORF">CTOB1V02_LOCUS15951</name>
</gene>
<dbReference type="GO" id="GO:0005524">
    <property type="term" value="F:ATP binding"/>
    <property type="evidence" value="ECO:0007669"/>
    <property type="project" value="InterPro"/>
</dbReference>
<sequence>MPRYLRFVRGLVDSNDLPLNVSREILQDNKIIDAIRSASVKRVLGLLEKLAEKQPEEYASFWKEFGACLKEAPGEDFANKEQVAKLYRFDTTNNDKAGELTSLDDYIARMKVGQDKLYYITADSYQSAKNSPHLEIFRDKGIEVLLMHDRVDEWMMSYLSEYDGKSFVSIAKGDLDLSAIEGVEKESEQDKAEKEKKAADVAPTIQRIKEVLSESTSDVKASSRLTSSPACVVMGQHDMALHMQQLLKQAGHELPSSKPVLEVNPTHPILALMDKEQDDERFKDWAHLLLDQALLADGAQLEDSAGFVKRMNEMFLALKA</sequence>
<dbReference type="InterPro" id="IPR001404">
    <property type="entry name" value="Hsp90_fam"/>
</dbReference>
<protein>
    <submittedName>
        <fullName evidence="3">Uncharacterized protein</fullName>
    </submittedName>
</protein>
<dbReference type="OrthoDB" id="28737at2759"/>
<evidence type="ECO:0000256" key="2">
    <source>
        <dbReference type="ARBA" id="ARBA00023186"/>
    </source>
</evidence>
<reference evidence="3" key="1">
    <citation type="submission" date="2020-11" db="EMBL/GenBank/DDBJ databases">
        <authorList>
            <person name="Tran Van P."/>
        </authorList>
    </citation>
    <scope>NUCLEOTIDE SEQUENCE</scope>
</reference>
<dbReference type="InterPro" id="IPR020568">
    <property type="entry name" value="Ribosomal_Su5_D2-typ_SF"/>
</dbReference>
<dbReference type="SUPFAM" id="SSF54211">
    <property type="entry name" value="Ribosomal protein S5 domain 2-like"/>
    <property type="match status" value="1"/>
</dbReference>
<accession>A0A7R8WUI3</accession>
<dbReference type="InterPro" id="IPR037196">
    <property type="entry name" value="HSP90_C"/>
</dbReference>
<evidence type="ECO:0000313" key="3">
    <source>
        <dbReference type="EMBL" id="CAD7238136.1"/>
    </source>
</evidence>
<dbReference type="Gene3D" id="3.40.50.11260">
    <property type="match status" value="1"/>
</dbReference>
<dbReference type="SUPFAM" id="SSF110942">
    <property type="entry name" value="HSP90 C-terminal domain"/>
    <property type="match status" value="1"/>
</dbReference>
<dbReference type="GO" id="GO:0051082">
    <property type="term" value="F:unfolded protein binding"/>
    <property type="evidence" value="ECO:0007669"/>
    <property type="project" value="InterPro"/>
</dbReference>
<organism evidence="3">
    <name type="scientific">Cyprideis torosa</name>
    <dbReference type="NCBI Taxonomy" id="163714"/>
    <lineage>
        <taxon>Eukaryota</taxon>
        <taxon>Metazoa</taxon>
        <taxon>Ecdysozoa</taxon>
        <taxon>Arthropoda</taxon>
        <taxon>Crustacea</taxon>
        <taxon>Oligostraca</taxon>
        <taxon>Ostracoda</taxon>
        <taxon>Podocopa</taxon>
        <taxon>Podocopida</taxon>
        <taxon>Cytherocopina</taxon>
        <taxon>Cytheroidea</taxon>
        <taxon>Cytherideidae</taxon>
        <taxon>Cyprideis</taxon>
    </lineage>
</organism>
<keyword evidence="2" id="KW-0143">Chaperone</keyword>
<comment type="similarity">
    <text evidence="1">Belongs to the heat shock protein 90 family.</text>
</comment>
<evidence type="ECO:0000256" key="1">
    <source>
        <dbReference type="ARBA" id="ARBA00008239"/>
    </source>
</evidence>
<name>A0A7R8WUI3_9CRUS</name>
<proteinExistence type="inferred from homology"/>
<dbReference type="Pfam" id="PF00183">
    <property type="entry name" value="HSP90"/>
    <property type="match status" value="1"/>
</dbReference>
<dbReference type="Gene3D" id="1.20.120.790">
    <property type="entry name" value="Heat shock protein 90, C-terminal domain"/>
    <property type="match status" value="1"/>
</dbReference>
<dbReference type="AlphaFoldDB" id="A0A7R8WUI3"/>
<dbReference type="Gene3D" id="3.30.230.80">
    <property type="match status" value="1"/>
</dbReference>
<dbReference type="PANTHER" id="PTHR11528">
    <property type="entry name" value="HEAT SHOCK PROTEIN 90 FAMILY MEMBER"/>
    <property type="match status" value="1"/>
</dbReference>
<dbReference type="EMBL" id="OB696705">
    <property type="protein sequence ID" value="CAD7238136.1"/>
    <property type="molecule type" value="Genomic_DNA"/>
</dbReference>